<evidence type="ECO:0000313" key="1">
    <source>
        <dbReference type="EMBL" id="KAI8557701.1"/>
    </source>
</evidence>
<reference evidence="1" key="1">
    <citation type="submission" date="2022-02" db="EMBL/GenBank/DDBJ databases">
        <title>Plant Genome Project.</title>
        <authorList>
            <person name="Zhang R.-G."/>
        </authorList>
    </citation>
    <scope>NUCLEOTIDE SEQUENCE</scope>
    <source>
        <strain evidence="1">AT1</strain>
    </source>
</reference>
<gene>
    <name evidence="1" type="ORF">RHMOL_Rhmol04G0030200</name>
</gene>
<sequence length="806" mass="89787">MEGFVIPLCILSLLVFSILITTNGVDTITKTKSLTDGETIVSSGGVFELGFFSPGNSRNRYVGIWYKKIPNTTVVWVANRGAPLLDTSGVLKLTSPGILVLVNGTNGIIWSSNTSRSAEDPVAQLFDSGNMVVRNADDEIKAENFLWQSFDYPGNTLLPGMKLGKNLLTGQEWYFSSWKSVDDPGPGVVTFVLDTQGYPQTFLRNGATDLYGSGPWNGLRFSTVTDSNPIFRFNYDFRFNYGFNTEEVYYTYKLPNTTVVTRTVVSHEGYIAQWAWVDQTRGWIAMASAPVVGCDIYASCGPYGICKLYNSPMCRCLDKFVPKNPKKWELRDWSNGCVRRTPLGCHKGGEDGFVKYLSVKLPDTRNSSFDIRMSLEECRRTCLGNCSCTAYTNLDIRKAGSGCLLWFGDLIDIKEFIEGGGQDIYVRMASSESEGYANSAKIGRSKTWRWIIIALAVSMTLLTTAVSYRIWRRKLQKKDSPYLFCINGPNSYTVYVAGKDLLSFDLDTSIGAGNNTLTEANKSHNTRKKEVDLPQFSFASVSAATDNFSDANKLGEGGFGPVHKMVPYYNFLCETETDPIKHGILNWELRIKIIQGIAQGLLYLHEYSRLRIIHRDLKASNILLDKDMNPKISDFGMARIFGGNGSQATNRIVGTYGYMSPEYASRGLFSVKSDVFSFGVLLLEILSGKRNTSFYDSHSLNLLGYAWDLWNSGRGQDVKDPILEDISSTNTLLRYINIGLLCVQESAADRPTMSDVVSMLSNEASFLPSPKQPAFSFNMSVLDQSPHKRPKICSENDMTMSILEAR</sequence>
<comment type="caution">
    <text evidence="1">The sequence shown here is derived from an EMBL/GenBank/DDBJ whole genome shotgun (WGS) entry which is preliminary data.</text>
</comment>
<name>A0ACC0NXL5_RHOML</name>
<protein>
    <submittedName>
        <fullName evidence="1">Uncharacterized protein</fullName>
    </submittedName>
</protein>
<dbReference type="EMBL" id="CM046391">
    <property type="protein sequence ID" value="KAI8557701.1"/>
    <property type="molecule type" value="Genomic_DNA"/>
</dbReference>
<dbReference type="Proteomes" id="UP001062846">
    <property type="component" value="Chromosome 4"/>
</dbReference>
<organism evidence="1 2">
    <name type="scientific">Rhododendron molle</name>
    <name type="common">Chinese azalea</name>
    <name type="synonym">Azalea mollis</name>
    <dbReference type="NCBI Taxonomy" id="49168"/>
    <lineage>
        <taxon>Eukaryota</taxon>
        <taxon>Viridiplantae</taxon>
        <taxon>Streptophyta</taxon>
        <taxon>Embryophyta</taxon>
        <taxon>Tracheophyta</taxon>
        <taxon>Spermatophyta</taxon>
        <taxon>Magnoliopsida</taxon>
        <taxon>eudicotyledons</taxon>
        <taxon>Gunneridae</taxon>
        <taxon>Pentapetalae</taxon>
        <taxon>asterids</taxon>
        <taxon>Ericales</taxon>
        <taxon>Ericaceae</taxon>
        <taxon>Ericoideae</taxon>
        <taxon>Rhodoreae</taxon>
        <taxon>Rhododendron</taxon>
    </lineage>
</organism>
<accession>A0ACC0NXL5</accession>
<keyword evidence="2" id="KW-1185">Reference proteome</keyword>
<proteinExistence type="predicted"/>
<evidence type="ECO:0000313" key="2">
    <source>
        <dbReference type="Proteomes" id="UP001062846"/>
    </source>
</evidence>